<protein>
    <submittedName>
        <fullName evidence="6">Succinylglutamate desuccinylase/aspartoacylase family protein</fullName>
    </submittedName>
</protein>
<feature type="domain" description="Succinylglutamate desuccinylase/Aspartoacylase catalytic" evidence="5">
    <location>
        <begin position="25"/>
        <end position="126"/>
    </location>
</feature>
<gene>
    <name evidence="6" type="ORF">LG219_13510</name>
</gene>
<evidence type="ECO:0000259" key="5">
    <source>
        <dbReference type="Pfam" id="PF24827"/>
    </source>
</evidence>
<comment type="caution">
    <text evidence="6">The sequence shown here is derived from an EMBL/GenBank/DDBJ whole genome shotgun (WGS) entry which is preliminary data.</text>
</comment>
<dbReference type="EMBL" id="JAJAWG010000012">
    <property type="protein sequence ID" value="MCB5197280.1"/>
    <property type="molecule type" value="Genomic_DNA"/>
</dbReference>
<dbReference type="InterPro" id="IPR050178">
    <property type="entry name" value="AspA/AstE_fam"/>
</dbReference>
<sequence length="335" mass="36827">MTSAADLLPYQRLHLKSFTYSALDAGPSLIVLGAVHGNEDCGTKAIARVMAELDSGALHLQRGRITFVPITNPLAFEQQQRNGDRNLNRNLRMTDQPLDFEDRIANALCPLLADHDVLLDLHSTNNPGEAFIMLGPENNDGDLQPFALAKQEEALATRLGPHRIVEGWLCTYAEGVKQRLAYTPQCERSHLLNTDPSYGVGTTEYMRAHGGYSLTLECGQHADASSPEVAYQGIRNAIACLQLADVPAAPVQTEIEFLKISRVIDRHHAGDVFVKTWASFDPVQAGEVIGLRHDGQQELAPCDGFVLFPNPSAVPGNEWFYFAQSSERQLNALNQ</sequence>
<evidence type="ECO:0000256" key="3">
    <source>
        <dbReference type="ARBA" id="ARBA00022801"/>
    </source>
</evidence>
<proteinExistence type="predicted"/>
<evidence type="ECO:0000313" key="7">
    <source>
        <dbReference type="Proteomes" id="UP001198034"/>
    </source>
</evidence>
<dbReference type="Pfam" id="PF24827">
    <property type="entry name" value="AstE_AspA_cat"/>
    <property type="match status" value="1"/>
</dbReference>
<dbReference type="InterPro" id="IPR055438">
    <property type="entry name" value="AstE_AspA_cat"/>
</dbReference>
<organism evidence="6 7">
    <name type="scientific">Deefgea salmonis</name>
    <dbReference type="NCBI Taxonomy" id="2875502"/>
    <lineage>
        <taxon>Bacteria</taxon>
        <taxon>Pseudomonadati</taxon>
        <taxon>Pseudomonadota</taxon>
        <taxon>Betaproteobacteria</taxon>
        <taxon>Neisseriales</taxon>
        <taxon>Chitinibacteraceae</taxon>
        <taxon>Deefgea</taxon>
    </lineage>
</organism>
<keyword evidence="7" id="KW-1185">Reference proteome</keyword>
<evidence type="ECO:0000313" key="6">
    <source>
        <dbReference type="EMBL" id="MCB5197280.1"/>
    </source>
</evidence>
<dbReference type="Gene3D" id="3.40.630.10">
    <property type="entry name" value="Zn peptidases"/>
    <property type="match status" value="1"/>
</dbReference>
<evidence type="ECO:0000256" key="4">
    <source>
        <dbReference type="ARBA" id="ARBA00022833"/>
    </source>
</evidence>
<name>A0ABS8BNH8_9NEIS</name>
<evidence type="ECO:0000256" key="2">
    <source>
        <dbReference type="ARBA" id="ARBA00022723"/>
    </source>
</evidence>
<accession>A0ABS8BNH8</accession>
<keyword evidence="2" id="KW-0479">Metal-binding</keyword>
<keyword evidence="4" id="KW-0862">Zinc</keyword>
<comment type="cofactor">
    <cofactor evidence="1">
        <name>Zn(2+)</name>
        <dbReference type="ChEBI" id="CHEBI:29105"/>
    </cofactor>
</comment>
<evidence type="ECO:0000256" key="1">
    <source>
        <dbReference type="ARBA" id="ARBA00001947"/>
    </source>
</evidence>
<dbReference type="SUPFAM" id="SSF53187">
    <property type="entry name" value="Zn-dependent exopeptidases"/>
    <property type="match status" value="1"/>
</dbReference>
<reference evidence="6 7" key="1">
    <citation type="submission" date="2021-10" db="EMBL/GenBank/DDBJ databases">
        <authorList>
            <person name="Chen M."/>
        </authorList>
    </citation>
    <scope>NUCLEOTIDE SEQUENCE [LARGE SCALE GENOMIC DNA]</scope>
    <source>
        <strain evidence="6 7">H3-26</strain>
    </source>
</reference>
<dbReference type="RefSeq" id="WP_226764981.1">
    <property type="nucleotide sequence ID" value="NZ_JAJAWG010000012.1"/>
</dbReference>
<keyword evidence="3" id="KW-0378">Hydrolase</keyword>
<dbReference type="Proteomes" id="UP001198034">
    <property type="component" value="Unassembled WGS sequence"/>
</dbReference>
<dbReference type="PANTHER" id="PTHR15162:SF7">
    <property type="entry name" value="SUCCINYLGLUTAMATE DESUCCINYLASE"/>
    <property type="match status" value="1"/>
</dbReference>
<dbReference type="PANTHER" id="PTHR15162">
    <property type="entry name" value="ASPARTOACYLASE"/>
    <property type="match status" value="1"/>
</dbReference>